<dbReference type="InterPro" id="IPR029058">
    <property type="entry name" value="AB_hydrolase_fold"/>
</dbReference>
<proteinExistence type="inferred from homology"/>
<dbReference type="GO" id="GO:0006508">
    <property type="term" value="P:proteolysis"/>
    <property type="evidence" value="ECO:0007669"/>
    <property type="project" value="InterPro"/>
</dbReference>
<dbReference type="Pfam" id="PF00561">
    <property type="entry name" value="Abhydrolase_1"/>
    <property type="match status" value="1"/>
</dbReference>
<dbReference type="InterPro" id="IPR051601">
    <property type="entry name" value="Serine_prot/Carboxylest_S33"/>
</dbReference>
<dbReference type="Proteomes" id="UP000371041">
    <property type="component" value="Chromosome"/>
</dbReference>
<evidence type="ECO:0000256" key="2">
    <source>
        <dbReference type="ARBA" id="ARBA00022801"/>
    </source>
</evidence>
<evidence type="ECO:0000313" key="4">
    <source>
        <dbReference type="EMBL" id="QGK69546.1"/>
    </source>
</evidence>
<dbReference type="InterPro" id="IPR000073">
    <property type="entry name" value="AB_hydrolase_1"/>
</dbReference>
<gene>
    <name evidence="4" type="ORF">GIY23_08430</name>
</gene>
<organism evidence="4 5">
    <name type="scientific">Allosaccharopolyspora coralli</name>
    <dbReference type="NCBI Taxonomy" id="2665642"/>
    <lineage>
        <taxon>Bacteria</taxon>
        <taxon>Bacillati</taxon>
        <taxon>Actinomycetota</taxon>
        <taxon>Actinomycetes</taxon>
        <taxon>Pseudonocardiales</taxon>
        <taxon>Pseudonocardiaceae</taxon>
        <taxon>Allosaccharopolyspora</taxon>
    </lineage>
</organism>
<dbReference type="SUPFAM" id="SSF53474">
    <property type="entry name" value="alpha/beta-Hydrolases"/>
    <property type="match status" value="1"/>
</dbReference>
<dbReference type="EMBL" id="CP045929">
    <property type="protein sequence ID" value="QGK69546.1"/>
    <property type="molecule type" value="Genomic_DNA"/>
</dbReference>
<dbReference type="PANTHER" id="PTHR43248">
    <property type="entry name" value="2-SUCCINYL-6-HYDROXY-2,4-CYCLOHEXADIENE-1-CARBOXYLATE SYNTHASE"/>
    <property type="match status" value="1"/>
</dbReference>
<dbReference type="AlphaFoldDB" id="A0A5Q3Q7Y1"/>
<dbReference type="GO" id="GO:0004177">
    <property type="term" value="F:aminopeptidase activity"/>
    <property type="evidence" value="ECO:0007669"/>
    <property type="project" value="UniProtKB-EC"/>
</dbReference>
<dbReference type="PANTHER" id="PTHR43248:SF2">
    <property type="entry name" value="PROLYL AMINOPEPTIDASE"/>
    <property type="match status" value="1"/>
</dbReference>
<evidence type="ECO:0000259" key="3">
    <source>
        <dbReference type="Pfam" id="PF00561"/>
    </source>
</evidence>
<feature type="domain" description="AB hydrolase-1" evidence="3">
    <location>
        <begin position="50"/>
        <end position="179"/>
    </location>
</feature>
<evidence type="ECO:0000313" key="5">
    <source>
        <dbReference type="Proteomes" id="UP000371041"/>
    </source>
</evidence>
<dbReference type="PRINTS" id="PR00793">
    <property type="entry name" value="PROAMNOPTASE"/>
</dbReference>
<keyword evidence="2 4" id="KW-0378">Hydrolase</keyword>
<dbReference type="Gene3D" id="3.40.50.1820">
    <property type="entry name" value="alpha/beta hydrolase"/>
    <property type="match status" value="1"/>
</dbReference>
<reference evidence="5" key="1">
    <citation type="submission" date="2019-11" db="EMBL/GenBank/DDBJ databases">
        <title>The complete genome sequence of Saccharopolyspora sp. E2A.</title>
        <authorList>
            <person name="Zhang G."/>
        </authorList>
    </citation>
    <scope>NUCLEOTIDE SEQUENCE [LARGE SCALE GENOMIC DNA]</scope>
    <source>
        <strain evidence="5">E2A</strain>
    </source>
</reference>
<sequence length="426" mass="47615">MITATQRPPGFVLRDHVFRVPLRHHDPDSPEIEIFAREVVAPGTEGLDLPWLVYLQGGPGGKSPRMPFPAWVRQATQEFRVLLLDQRGTGRSTPATRQTLATLDSEHEQAEYLAEFRADAIVRDAELIRRELMGDRPWTVLGQSFGGFCALTYLSFAPEGLREVLITGGVPPLSEGPDEVYRACYPEVLAHNDAYYARYPEDVDTARRVRDHLADQWVLLPTGAVLTPECFQTLGDMLGQASRFDGLHALLEEAFVDGRRGPELSDTFLRGVDGALSFAGSPLYAVLHESIYCQHEASQWSAHRVRSEFPQFDGSGQLVVFTGEMIYPWMFEQDPALGPLRGAAELLAKKADWPALYDLDRLERNDVPVAAAVFHDDMFVNRTLSLRSAERVRGMRTWVTNEFAHDGLRADAAVLERVLGMARGQL</sequence>
<dbReference type="RefSeq" id="WP_154076141.1">
    <property type="nucleotide sequence ID" value="NZ_CP045929.1"/>
</dbReference>
<protein>
    <submittedName>
        <fullName evidence="4">Alpha/beta fold hydrolase</fullName>
    </submittedName>
</protein>
<evidence type="ECO:0000256" key="1">
    <source>
        <dbReference type="ARBA" id="ARBA00010088"/>
    </source>
</evidence>
<dbReference type="KEGG" id="sace:GIY23_08430"/>
<dbReference type="InterPro" id="IPR002410">
    <property type="entry name" value="Peptidase_S33"/>
</dbReference>
<keyword evidence="5" id="KW-1185">Reference proteome</keyword>
<comment type="similarity">
    <text evidence="1">Belongs to the peptidase S33 family.</text>
</comment>
<name>A0A5Q3Q7Y1_9PSEU</name>
<accession>A0A5Q3Q7Y1</accession>